<keyword evidence="10" id="KW-0472">Membrane</keyword>
<feature type="transmembrane region" description="Helical" evidence="10">
    <location>
        <begin position="12"/>
        <end position="31"/>
    </location>
</feature>
<dbReference type="PANTHER" id="PTHR24305">
    <property type="entry name" value="CYTOCHROME P450"/>
    <property type="match status" value="1"/>
</dbReference>
<dbReference type="PRINTS" id="PR00385">
    <property type="entry name" value="P450"/>
</dbReference>
<keyword evidence="5 9" id="KW-0560">Oxidoreductase</keyword>
<proteinExistence type="inferred from homology"/>
<keyword evidence="12" id="KW-1185">Reference proteome</keyword>
<keyword evidence="10" id="KW-1133">Transmembrane helix</keyword>
<dbReference type="Gene3D" id="1.10.630.10">
    <property type="entry name" value="Cytochrome P450"/>
    <property type="match status" value="1"/>
</dbReference>
<evidence type="ECO:0000256" key="1">
    <source>
        <dbReference type="ARBA" id="ARBA00001971"/>
    </source>
</evidence>
<dbReference type="PROSITE" id="PS00086">
    <property type="entry name" value="CYTOCHROME_P450"/>
    <property type="match status" value="1"/>
</dbReference>
<dbReference type="InterPro" id="IPR002401">
    <property type="entry name" value="Cyt_P450_E_grp-I"/>
</dbReference>
<keyword evidence="6 8" id="KW-0408">Iron</keyword>
<evidence type="ECO:0000256" key="3">
    <source>
        <dbReference type="ARBA" id="ARBA00022617"/>
    </source>
</evidence>
<dbReference type="Pfam" id="PF00067">
    <property type="entry name" value="p450"/>
    <property type="match status" value="1"/>
</dbReference>
<dbReference type="OrthoDB" id="3934656at2759"/>
<evidence type="ECO:0000256" key="6">
    <source>
        <dbReference type="ARBA" id="ARBA00023004"/>
    </source>
</evidence>
<evidence type="ECO:0000256" key="2">
    <source>
        <dbReference type="ARBA" id="ARBA00010617"/>
    </source>
</evidence>
<dbReference type="EMBL" id="JAPQKO010000008">
    <property type="protein sequence ID" value="KAJ5151645.1"/>
    <property type="molecule type" value="Genomic_DNA"/>
</dbReference>
<evidence type="ECO:0000256" key="7">
    <source>
        <dbReference type="ARBA" id="ARBA00023033"/>
    </source>
</evidence>
<dbReference type="GO" id="GO:0020037">
    <property type="term" value="F:heme binding"/>
    <property type="evidence" value="ECO:0007669"/>
    <property type="project" value="InterPro"/>
</dbReference>
<evidence type="ECO:0008006" key="13">
    <source>
        <dbReference type="Google" id="ProtNLM"/>
    </source>
</evidence>
<dbReference type="InterPro" id="IPR001128">
    <property type="entry name" value="Cyt_P450"/>
</dbReference>
<evidence type="ECO:0000313" key="11">
    <source>
        <dbReference type="EMBL" id="KAJ5151645.1"/>
    </source>
</evidence>
<evidence type="ECO:0000256" key="9">
    <source>
        <dbReference type="RuleBase" id="RU000461"/>
    </source>
</evidence>
<evidence type="ECO:0000313" key="12">
    <source>
        <dbReference type="Proteomes" id="UP001146351"/>
    </source>
</evidence>
<dbReference type="InterPro" id="IPR036396">
    <property type="entry name" value="Cyt_P450_sf"/>
</dbReference>
<dbReference type="InterPro" id="IPR017972">
    <property type="entry name" value="Cyt_P450_CS"/>
</dbReference>
<gene>
    <name evidence="11" type="ORF">N7492_009940</name>
</gene>
<keyword evidence="10" id="KW-0812">Transmembrane</keyword>
<comment type="similarity">
    <text evidence="2 9">Belongs to the cytochrome P450 family.</text>
</comment>
<sequence length="511" mass="57878">MDAATWRSQPVWLYTTAVAVILILNWLRVVLFDPLRRIPGPFLARFTRLWQFQEIYKGDFHKTNIALHKKYGPIVRIAPRNYSIDNPQAAKTIYGHGNQFPKVFAFSAWTKRGDWYQAWGHPQITNLFNEQNQQQHAEDRRKVANAYSMTSLVSYEPYVNESTALLAQRLSEFAKAGLPMDLGYWLHCYAFDMIGFITFGQRFGFLDAGEDMNSLIKSGDAGATMSTLLGVLPEWFPLAFKFRGIWNEFKKAQGGGGLGFLTLYALKQIEIFKKKPKVAQETESFIVRFLRLQEERPESMTDRGVLLGVAANIAAGADTTSSTLSAIVYNLCRNPEMLKKLREELDQGVKSGRVSDPISFREAQDLPYLQAVIKEGLRFHPATGLPMSRIVPKGGQTIAGAWFPEGSTVGINSWVAHHNTDVYGPDADQFRPERWLEGNATKEMDAYFFSFGQGSRTCLGKNVSLLEISKGIPQLVRQFDFSVVSDDEWTCKNSWFVRPVDFRCTVAPRRC</sequence>
<evidence type="ECO:0000256" key="4">
    <source>
        <dbReference type="ARBA" id="ARBA00022723"/>
    </source>
</evidence>
<dbReference type="PANTHER" id="PTHR24305:SF190">
    <property type="entry name" value="P450, PUTATIVE (EUROFUNG)-RELATED"/>
    <property type="match status" value="1"/>
</dbReference>
<comment type="cofactor">
    <cofactor evidence="1 8">
        <name>heme</name>
        <dbReference type="ChEBI" id="CHEBI:30413"/>
    </cofactor>
</comment>
<accession>A0A9W9HN28</accession>
<evidence type="ECO:0000256" key="10">
    <source>
        <dbReference type="SAM" id="Phobius"/>
    </source>
</evidence>
<keyword evidence="7 9" id="KW-0503">Monooxygenase</keyword>
<reference evidence="11" key="1">
    <citation type="submission" date="2022-11" db="EMBL/GenBank/DDBJ databases">
        <authorList>
            <person name="Petersen C."/>
        </authorList>
    </citation>
    <scope>NUCLEOTIDE SEQUENCE</scope>
    <source>
        <strain evidence="11">IBT 21917</strain>
    </source>
</reference>
<dbReference type="Proteomes" id="UP001146351">
    <property type="component" value="Unassembled WGS sequence"/>
</dbReference>
<keyword evidence="4 8" id="KW-0479">Metal-binding</keyword>
<dbReference type="GO" id="GO:0016705">
    <property type="term" value="F:oxidoreductase activity, acting on paired donors, with incorporation or reduction of molecular oxygen"/>
    <property type="evidence" value="ECO:0007669"/>
    <property type="project" value="InterPro"/>
</dbReference>
<dbReference type="InterPro" id="IPR050121">
    <property type="entry name" value="Cytochrome_P450_monoxygenase"/>
</dbReference>
<evidence type="ECO:0000256" key="8">
    <source>
        <dbReference type="PIRSR" id="PIRSR602401-1"/>
    </source>
</evidence>
<name>A0A9W9HN28_9EURO</name>
<dbReference type="GO" id="GO:0043386">
    <property type="term" value="P:mycotoxin biosynthetic process"/>
    <property type="evidence" value="ECO:0007669"/>
    <property type="project" value="UniProtKB-ARBA"/>
</dbReference>
<dbReference type="PRINTS" id="PR00463">
    <property type="entry name" value="EP450I"/>
</dbReference>
<comment type="caution">
    <text evidence="11">The sequence shown here is derived from an EMBL/GenBank/DDBJ whole genome shotgun (WGS) entry which is preliminary data.</text>
</comment>
<organism evidence="11 12">
    <name type="scientific">Penicillium capsulatum</name>
    <dbReference type="NCBI Taxonomy" id="69766"/>
    <lineage>
        <taxon>Eukaryota</taxon>
        <taxon>Fungi</taxon>
        <taxon>Dikarya</taxon>
        <taxon>Ascomycota</taxon>
        <taxon>Pezizomycotina</taxon>
        <taxon>Eurotiomycetes</taxon>
        <taxon>Eurotiomycetidae</taxon>
        <taxon>Eurotiales</taxon>
        <taxon>Aspergillaceae</taxon>
        <taxon>Penicillium</taxon>
    </lineage>
</organism>
<dbReference type="AlphaFoldDB" id="A0A9W9HN28"/>
<keyword evidence="3 8" id="KW-0349">Heme</keyword>
<protein>
    <recommendedName>
        <fullName evidence="13">Cytochrome P450</fullName>
    </recommendedName>
</protein>
<feature type="binding site" description="axial binding residue" evidence="8">
    <location>
        <position position="458"/>
    </location>
    <ligand>
        <name>heme</name>
        <dbReference type="ChEBI" id="CHEBI:30413"/>
    </ligand>
    <ligandPart>
        <name>Fe</name>
        <dbReference type="ChEBI" id="CHEBI:18248"/>
    </ligandPart>
</feature>
<reference evidence="11" key="2">
    <citation type="journal article" date="2023" name="IMA Fungus">
        <title>Comparative genomic study of the Penicillium genus elucidates a diverse pangenome and 15 lateral gene transfer events.</title>
        <authorList>
            <person name="Petersen C."/>
            <person name="Sorensen T."/>
            <person name="Nielsen M.R."/>
            <person name="Sondergaard T.E."/>
            <person name="Sorensen J.L."/>
            <person name="Fitzpatrick D.A."/>
            <person name="Frisvad J.C."/>
            <person name="Nielsen K.L."/>
        </authorList>
    </citation>
    <scope>NUCLEOTIDE SEQUENCE</scope>
    <source>
        <strain evidence="11">IBT 21917</strain>
    </source>
</reference>
<dbReference type="SUPFAM" id="SSF48264">
    <property type="entry name" value="Cytochrome P450"/>
    <property type="match status" value="1"/>
</dbReference>
<dbReference type="CDD" id="cd11060">
    <property type="entry name" value="CYP57A1-like"/>
    <property type="match status" value="1"/>
</dbReference>
<dbReference type="GO" id="GO:0005506">
    <property type="term" value="F:iron ion binding"/>
    <property type="evidence" value="ECO:0007669"/>
    <property type="project" value="InterPro"/>
</dbReference>
<dbReference type="GO" id="GO:0004497">
    <property type="term" value="F:monooxygenase activity"/>
    <property type="evidence" value="ECO:0007669"/>
    <property type="project" value="UniProtKB-KW"/>
</dbReference>
<dbReference type="FunFam" id="1.10.630.10:FF:000050">
    <property type="entry name" value="Cytochrome P450 monooxygenase"/>
    <property type="match status" value="1"/>
</dbReference>
<evidence type="ECO:0000256" key="5">
    <source>
        <dbReference type="ARBA" id="ARBA00023002"/>
    </source>
</evidence>